<evidence type="ECO:0000259" key="3">
    <source>
        <dbReference type="Pfam" id="PF05089"/>
    </source>
</evidence>
<dbReference type="InterPro" id="IPR024732">
    <property type="entry name" value="NAGLU_C"/>
</dbReference>
<dbReference type="GO" id="GO:0016787">
    <property type="term" value="F:hydrolase activity"/>
    <property type="evidence" value="ECO:0007669"/>
    <property type="project" value="UniProtKB-KW"/>
</dbReference>
<dbReference type="GO" id="GO:0005975">
    <property type="term" value="P:carbohydrate metabolic process"/>
    <property type="evidence" value="ECO:0007669"/>
    <property type="project" value="UniProtKB-ARBA"/>
</dbReference>
<dbReference type="PANTHER" id="PTHR12872:SF1">
    <property type="entry name" value="ALPHA-N-ACETYLGLUCOSAMINIDASE"/>
    <property type="match status" value="1"/>
</dbReference>
<dbReference type="PANTHER" id="PTHR12872">
    <property type="entry name" value="ALPHA-N-ACETYLGLUCOSAMINIDASE"/>
    <property type="match status" value="1"/>
</dbReference>
<dbReference type="Gene3D" id="3.20.20.80">
    <property type="entry name" value="Glycosidases"/>
    <property type="match status" value="1"/>
</dbReference>
<feature type="signal peptide" evidence="2">
    <location>
        <begin position="1"/>
        <end position="22"/>
    </location>
</feature>
<accession>A0A379MNA8</accession>
<keyword evidence="1" id="KW-0378">Hydrolase</keyword>
<dbReference type="AlphaFoldDB" id="A0A379MNA8"/>
<dbReference type="EMBL" id="UGVL01000001">
    <property type="protein sequence ID" value="SUE32956.1"/>
    <property type="molecule type" value="Genomic_DNA"/>
</dbReference>
<keyword evidence="2" id="KW-0732">Signal</keyword>
<dbReference type="Gene3D" id="1.20.120.670">
    <property type="entry name" value="N-acetyl-b-d-glucoasminidase"/>
    <property type="match status" value="1"/>
</dbReference>
<evidence type="ECO:0000259" key="4">
    <source>
        <dbReference type="Pfam" id="PF12971"/>
    </source>
</evidence>
<gene>
    <name evidence="6" type="ORF">NCTC11190_00143</name>
</gene>
<feature type="chain" id="PRO_5017012824" evidence="2">
    <location>
        <begin position="23"/>
        <end position="732"/>
    </location>
</feature>
<dbReference type="Pfam" id="PF12971">
    <property type="entry name" value="NAGLU_N"/>
    <property type="match status" value="1"/>
</dbReference>
<dbReference type="Gene3D" id="3.30.379.10">
    <property type="entry name" value="Chitobiase/beta-hexosaminidase domain 2-like"/>
    <property type="match status" value="1"/>
</dbReference>
<sequence>MRRFLPILLLLLSPGFALSAFAKADNPVAALVERIQPGQSSRFIFELDGQQSPEDFFELDSRGRKIVIRGNNYISIAAGLNWYLKYYAGIQIAWNNPRPRLSNVRFPRPKQPERHSTDMLVRYYMNYCTFSYSTAFWDWTRWEQEIDWMALHGINLPLSLTGTATVWRNTLQELGFDKTQIDRFIAGPAHQAWWLMNNLEAWGGPNPADWYDKQTALEQKIVERYREWGIRPVFAGYAGMVPNDTAVWRKLGLTQIQDPGLWNGYKRPAFLLPTDPMFARIADTYYKNLKALYGDDAQYFAIDPFHEGGSTAGVDLPAAGQAIYDAMKRANPGAVWVAQAWQSCPHPEMIRDLPGGDVLILDLFSESRPMWGDPQSPWRREKGYGRHDWVYCMLLNFGGNVGMYGKMQRVIDGYYMARSMKAKGDPLAEYLSGVGTTPEGIENNPVMFELLYELPWRAEKFDRTAWLESYVKARYGHTLPQVAEAWKILANTVYDPSYTSLQEGTTESVLCARPALRVDRVSTWGSAQLAYDAEETERALGLMLEVADKFRGCNNFEYDLVDIARQAVADKANGLLKRIETAYDEGNREKFRKLSDDFLGLILLQDSLLGSRPEFMVGPWIESAMRWSRYPAEQDYYRWNARTLLTTWGNRHAANVGGLHDYAHREWSGMLRDFYYPRWKTFFDALNRGELPPADYYPMEAEWAAGGQPYPVSAETNTIDMAWKVYNRLIKM</sequence>
<feature type="domain" description="Alpha-N-acetylglucosaminidase N-terminal" evidence="4">
    <location>
        <begin position="27"/>
        <end position="100"/>
    </location>
</feature>
<dbReference type="InterPro" id="IPR024240">
    <property type="entry name" value="NAGLU_N"/>
</dbReference>
<dbReference type="InterPro" id="IPR024733">
    <property type="entry name" value="NAGLU_tim-barrel"/>
</dbReference>
<dbReference type="Pfam" id="PF12972">
    <property type="entry name" value="NAGLU_C"/>
    <property type="match status" value="1"/>
</dbReference>
<dbReference type="InterPro" id="IPR007781">
    <property type="entry name" value="NAGLU"/>
</dbReference>
<evidence type="ECO:0000313" key="6">
    <source>
        <dbReference type="EMBL" id="SUE32956.1"/>
    </source>
</evidence>
<feature type="domain" description="Alpha-N-acetylglucosaminidase C-terminal" evidence="5">
    <location>
        <begin position="466"/>
        <end position="727"/>
    </location>
</feature>
<name>A0A379MNA8_9BACT</name>
<dbReference type="STRING" id="880526.GCA_000427365_01295"/>
<keyword evidence="7" id="KW-1185">Reference proteome</keyword>
<dbReference type="RefSeq" id="WP_027290997.1">
    <property type="nucleotide sequence ID" value="NZ_UGVL01000001.1"/>
</dbReference>
<evidence type="ECO:0000313" key="7">
    <source>
        <dbReference type="Proteomes" id="UP000255233"/>
    </source>
</evidence>
<dbReference type="Proteomes" id="UP000255233">
    <property type="component" value="Unassembled WGS sequence"/>
</dbReference>
<dbReference type="OrthoDB" id="1006940at2"/>
<dbReference type="Pfam" id="PF05089">
    <property type="entry name" value="NAGLU"/>
    <property type="match status" value="1"/>
</dbReference>
<evidence type="ECO:0000256" key="2">
    <source>
        <dbReference type="SAM" id="SignalP"/>
    </source>
</evidence>
<feature type="domain" description="Alpha-N-acetylglucosaminidase tim-barrel" evidence="3">
    <location>
        <begin position="122"/>
        <end position="457"/>
    </location>
</feature>
<evidence type="ECO:0000256" key="1">
    <source>
        <dbReference type="ARBA" id="ARBA00022801"/>
    </source>
</evidence>
<protein>
    <submittedName>
        <fullName evidence="6">Uncharacterized Fe-S protein</fullName>
    </submittedName>
</protein>
<reference evidence="6 7" key="1">
    <citation type="submission" date="2018-06" db="EMBL/GenBank/DDBJ databases">
        <authorList>
            <consortium name="Pathogen Informatics"/>
            <person name="Doyle S."/>
        </authorList>
    </citation>
    <scope>NUCLEOTIDE SEQUENCE [LARGE SCALE GENOMIC DNA]</scope>
    <source>
        <strain evidence="6 7">NCTC11190</strain>
    </source>
</reference>
<evidence type="ECO:0000259" key="5">
    <source>
        <dbReference type="Pfam" id="PF12972"/>
    </source>
</evidence>
<proteinExistence type="predicted"/>
<dbReference type="InterPro" id="IPR029018">
    <property type="entry name" value="Hex-like_dom2"/>
</dbReference>
<organism evidence="6 7">
    <name type="scientific">Rikenella microfusus</name>
    <dbReference type="NCBI Taxonomy" id="28139"/>
    <lineage>
        <taxon>Bacteria</taxon>
        <taxon>Pseudomonadati</taxon>
        <taxon>Bacteroidota</taxon>
        <taxon>Bacteroidia</taxon>
        <taxon>Bacteroidales</taxon>
        <taxon>Rikenellaceae</taxon>
        <taxon>Rikenella</taxon>
    </lineage>
</organism>